<dbReference type="GO" id="GO:0061630">
    <property type="term" value="F:ubiquitin protein ligase activity"/>
    <property type="evidence" value="ECO:0007669"/>
    <property type="project" value="TreeGrafter"/>
</dbReference>
<dbReference type="Proteomes" id="UP000316726">
    <property type="component" value="Chromosome 13"/>
</dbReference>
<dbReference type="GO" id="GO:0051865">
    <property type="term" value="P:protein autoubiquitination"/>
    <property type="evidence" value="ECO:0007669"/>
    <property type="project" value="TreeGrafter"/>
</dbReference>
<dbReference type="EMBL" id="CP031046">
    <property type="protein sequence ID" value="QDZ24356.1"/>
    <property type="molecule type" value="Genomic_DNA"/>
</dbReference>
<dbReference type="PANTHER" id="PTHR31531">
    <property type="entry name" value="E3 UBIQUITIN-PROTEIN LIGASE E3D FAMILY MEMBER"/>
    <property type="match status" value="1"/>
</dbReference>
<dbReference type="GO" id="GO:0031624">
    <property type="term" value="F:ubiquitin conjugating enzyme binding"/>
    <property type="evidence" value="ECO:0007669"/>
    <property type="project" value="TreeGrafter"/>
</dbReference>
<evidence type="ECO:0000313" key="1">
    <source>
        <dbReference type="EMBL" id="QDZ24356.1"/>
    </source>
</evidence>
<dbReference type="GO" id="GO:0030332">
    <property type="term" value="F:cyclin binding"/>
    <property type="evidence" value="ECO:0007669"/>
    <property type="project" value="TreeGrafter"/>
</dbReference>
<keyword evidence="2" id="KW-1185">Reference proteome</keyword>
<dbReference type="InterPro" id="IPR019193">
    <property type="entry name" value="UBQ-conj_enz_E2-bd_prot"/>
</dbReference>
<sequence length="453" mass="48408">MVTIVAEYLSGIGSLRATVFPSSEGNEERIESVRGVHRRDGDLASSSVDQEESSFCIEVVLSELGGARTSTRVIQVRGFEVAESSTARGEGYCGVKARVVREEEESGVETRLAEEQEALKRCGGRLICSRCGAPCTCSFDETARLPHASWMDSAEQWFCACSGVENALLYLEQVEESIRPAKGTCLLGETVCVLSVADLLKPSENVPGVPGPVDVNCQACGHPLGVVAPWQSNHDSALQAVTLFKYAVKVQVTEGDVDDDAVRELPVFESYTPCNSLVQDLVQACQSGQSMKYQVRIAQESEEGTFTVIQLVILNPKVLLGHAQIEHSGGGAEDHQGANTKCAGGGDGSRWAGPCMKVLYKIIQGTSASRDDVAYLEQCDDWALSSEAKRITVPPTVGSDLAENLKSSTSLLLPESCASYDGLAIGYLSLLKPSGTHPVGNILKEVSPRSVAM</sequence>
<name>A0A5B8MVT2_9CHLO</name>
<dbReference type="GO" id="GO:0000151">
    <property type="term" value="C:ubiquitin ligase complex"/>
    <property type="evidence" value="ECO:0007669"/>
    <property type="project" value="TreeGrafter"/>
</dbReference>
<accession>A0A5B8MVT2</accession>
<dbReference type="GO" id="GO:0006513">
    <property type="term" value="P:protein monoubiquitination"/>
    <property type="evidence" value="ECO:0007669"/>
    <property type="project" value="TreeGrafter"/>
</dbReference>
<dbReference type="PANTHER" id="PTHR31531:SF2">
    <property type="entry name" value="E3 UBIQUITIN-PROTEIN LIGASE E3D"/>
    <property type="match status" value="1"/>
</dbReference>
<dbReference type="GO" id="GO:0005829">
    <property type="term" value="C:cytosol"/>
    <property type="evidence" value="ECO:0007669"/>
    <property type="project" value="TreeGrafter"/>
</dbReference>
<protein>
    <recommendedName>
        <fullName evidence="3">Ubiquitin-conjugating enzyme E2-binding protein</fullName>
    </recommendedName>
</protein>
<dbReference type="Pfam" id="PF09814">
    <property type="entry name" value="HECT_2"/>
    <property type="match status" value="1"/>
</dbReference>
<proteinExistence type="predicted"/>
<dbReference type="AlphaFoldDB" id="A0A5B8MVT2"/>
<dbReference type="GO" id="GO:0043161">
    <property type="term" value="P:proteasome-mediated ubiquitin-dependent protein catabolic process"/>
    <property type="evidence" value="ECO:0007669"/>
    <property type="project" value="TreeGrafter"/>
</dbReference>
<dbReference type="GO" id="GO:0005634">
    <property type="term" value="C:nucleus"/>
    <property type="evidence" value="ECO:0007669"/>
    <property type="project" value="TreeGrafter"/>
</dbReference>
<dbReference type="GO" id="GO:0000209">
    <property type="term" value="P:protein polyubiquitination"/>
    <property type="evidence" value="ECO:0007669"/>
    <property type="project" value="TreeGrafter"/>
</dbReference>
<evidence type="ECO:0008006" key="3">
    <source>
        <dbReference type="Google" id="ProtNLM"/>
    </source>
</evidence>
<gene>
    <name evidence="1" type="ORF">A3770_13p68740</name>
</gene>
<reference evidence="1 2" key="1">
    <citation type="submission" date="2018-07" db="EMBL/GenBank/DDBJ databases">
        <title>The complete nuclear genome of the prasinophyte Chloropicon primus (CCMP1205).</title>
        <authorList>
            <person name="Pombert J.-F."/>
            <person name="Otis C."/>
            <person name="Turmel M."/>
            <person name="Lemieux C."/>
        </authorList>
    </citation>
    <scope>NUCLEOTIDE SEQUENCE [LARGE SCALE GENOMIC DNA]</scope>
    <source>
        <strain evidence="1 2">CCMP1205</strain>
    </source>
</reference>
<organism evidence="1 2">
    <name type="scientific">Chloropicon primus</name>
    <dbReference type="NCBI Taxonomy" id="1764295"/>
    <lineage>
        <taxon>Eukaryota</taxon>
        <taxon>Viridiplantae</taxon>
        <taxon>Chlorophyta</taxon>
        <taxon>Chloropicophyceae</taxon>
        <taxon>Chloropicales</taxon>
        <taxon>Chloropicaceae</taxon>
        <taxon>Chloropicon</taxon>
    </lineage>
</organism>
<evidence type="ECO:0000313" key="2">
    <source>
        <dbReference type="Proteomes" id="UP000316726"/>
    </source>
</evidence>